<accession>A0A9P6FNQ4</accession>
<dbReference type="Proteomes" id="UP000780801">
    <property type="component" value="Unassembled WGS sequence"/>
</dbReference>
<proteinExistence type="predicted"/>
<feature type="non-terminal residue" evidence="2">
    <location>
        <position position="211"/>
    </location>
</feature>
<evidence type="ECO:0000313" key="2">
    <source>
        <dbReference type="EMBL" id="KAF9578016.1"/>
    </source>
</evidence>
<protein>
    <submittedName>
        <fullName evidence="2">Uncharacterized protein</fullName>
    </submittedName>
</protein>
<sequence>LINNAFNKADDRWKQAWLENRLRYVEIAENISYHIPGFRETFDWFPKEIYYTATSQQEERYWQQVAKLDEEVASANRSPNSTAKNDNEKFLGNHSTMGGDIPVSMEQVTEQFMGQVMEQKQTLADPQNEGPTGLHNAARATQIQEFQQDILGLDKRMTEANKESSEMREELSNIKLTISDTKSEVKEVREGIAKLQSNMDTIIEAIQRLQK</sequence>
<comment type="caution">
    <text evidence="2">The sequence shown here is derived from an EMBL/GenBank/DDBJ whole genome shotgun (WGS) entry which is preliminary data.</text>
</comment>
<name>A0A9P6FNQ4_9FUNG</name>
<dbReference type="AlphaFoldDB" id="A0A9P6FNQ4"/>
<dbReference type="OrthoDB" id="310870at2759"/>
<dbReference type="EMBL" id="JAABOA010004104">
    <property type="protein sequence ID" value="KAF9578016.1"/>
    <property type="molecule type" value="Genomic_DNA"/>
</dbReference>
<evidence type="ECO:0000313" key="3">
    <source>
        <dbReference type="Proteomes" id="UP000780801"/>
    </source>
</evidence>
<keyword evidence="1" id="KW-0175">Coiled coil</keyword>
<evidence type="ECO:0000256" key="1">
    <source>
        <dbReference type="SAM" id="Coils"/>
    </source>
</evidence>
<gene>
    <name evidence="2" type="ORF">BGW38_006430</name>
</gene>
<reference evidence="2" key="1">
    <citation type="journal article" date="2020" name="Fungal Divers.">
        <title>Resolving the Mortierellaceae phylogeny through synthesis of multi-gene phylogenetics and phylogenomics.</title>
        <authorList>
            <person name="Vandepol N."/>
            <person name="Liber J."/>
            <person name="Desiro A."/>
            <person name="Na H."/>
            <person name="Kennedy M."/>
            <person name="Barry K."/>
            <person name="Grigoriev I.V."/>
            <person name="Miller A.N."/>
            <person name="O'Donnell K."/>
            <person name="Stajich J.E."/>
            <person name="Bonito G."/>
        </authorList>
    </citation>
    <scope>NUCLEOTIDE SEQUENCE</scope>
    <source>
        <strain evidence="2">KOD1015</strain>
    </source>
</reference>
<keyword evidence="3" id="KW-1185">Reference proteome</keyword>
<feature type="coiled-coil region" evidence="1">
    <location>
        <begin position="143"/>
        <end position="198"/>
    </location>
</feature>
<organism evidence="2 3">
    <name type="scientific">Lunasporangiospora selenospora</name>
    <dbReference type="NCBI Taxonomy" id="979761"/>
    <lineage>
        <taxon>Eukaryota</taxon>
        <taxon>Fungi</taxon>
        <taxon>Fungi incertae sedis</taxon>
        <taxon>Mucoromycota</taxon>
        <taxon>Mortierellomycotina</taxon>
        <taxon>Mortierellomycetes</taxon>
        <taxon>Mortierellales</taxon>
        <taxon>Mortierellaceae</taxon>
        <taxon>Lunasporangiospora</taxon>
    </lineage>
</organism>